<evidence type="ECO:0000313" key="16">
    <source>
        <dbReference type="Proteomes" id="UP001597561"/>
    </source>
</evidence>
<feature type="active site" description="Phosphocysteine intermediate; for EIIB activity" evidence="11">
    <location>
        <position position="31"/>
    </location>
</feature>
<evidence type="ECO:0000256" key="2">
    <source>
        <dbReference type="ARBA" id="ARBA00022448"/>
    </source>
</evidence>
<comment type="caution">
    <text evidence="15">The sequence shown here is derived from an EMBL/GenBank/DDBJ whole genome shotgun (WGS) entry which is preliminary data.</text>
</comment>
<accession>A0ABW5ZF88</accession>
<reference evidence="16" key="1">
    <citation type="journal article" date="2019" name="Int. J. Syst. Evol. Microbiol.">
        <title>The Global Catalogue of Microorganisms (GCM) 10K type strain sequencing project: providing services to taxonomists for standard genome sequencing and annotation.</title>
        <authorList>
            <consortium name="The Broad Institute Genomics Platform"/>
            <consortium name="The Broad Institute Genome Sequencing Center for Infectious Disease"/>
            <person name="Wu L."/>
            <person name="Ma J."/>
        </authorList>
    </citation>
    <scope>NUCLEOTIDE SEQUENCE [LARGE SCALE GENOMIC DNA]</scope>
    <source>
        <strain evidence="16">KCTC 13528</strain>
    </source>
</reference>
<keyword evidence="3" id="KW-1003">Cell membrane</keyword>
<dbReference type="InterPro" id="IPR018113">
    <property type="entry name" value="PTrfase_EIIB_Cys"/>
</dbReference>
<gene>
    <name evidence="15" type="ORF">ACFS5P_06980</name>
</gene>
<dbReference type="Gene3D" id="3.30.1360.60">
    <property type="entry name" value="Glucose permease domain IIB"/>
    <property type="match status" value="1"/>
</dbReference>
<feature type="transmembrane region" description="Helical" evidence="12">
    <location>
        <begin position="230"/>
        <end position="250"/>
    </location>
</feature>
<dbReference type="PROSITE" id="PS51098">
    <property type="entry name" value="PTS_EIIB_TYPE_1"/>
    <property type="match status" value="1"/>
</dbReference>
<dbReference type="CDD" id="cd00212">
    <property type="entry name" value="PTS_IIB_glc"/>
    <property type="match status" value="1"/>
</dbReference>
<dbReference type="PANTHER" id="PTHR30175">
    <property type="entry name" value="PHOSPHOTRANSFERASE SYSTEM TRANSPORT PROTEIN"/>
    <property type="match status" value="1"/>
</dbReference>
<dbReference type="InterPro" id="IPR003352">
    <property type="entry name" value="PTS_EIIC"/>
</dbReference>
<feature type="transmembrane region" description="Helical" evidence="12">
    <location>
        <begin position="307"/>
        <end position="332"/>
    </location>
</feature>
<keyword evidence="5" id="KW-0808">Transferase</keyword>
<dbReference type="Proteomes" id="UP001597561">
    <property type="component" value="Unassembled WGS sequence"/>
</dbReference>
<comment type="subcellular location">
    <subcellularLocation>
        <location evidence="1">Cell membrane</location>
        <topology evidence="1">Multi-pass membrane protein</topology>
    </subcellularLocation>
</comment>
<evidence type="ECO:0000256" key="1">
    <source>
        <dbReference type="ARBA" id="ARBA00004651"/>
    </source>
</evidence>
<evidence type="ECO:0000313" key="15">
    <source>
        <dbReference type="EMBL" id="MFD2911614.1"/>
    </source>
</evidence>
<evidence type="ECO:0000256" key="9">
    <source>
        <dbReference type="ARBA" id="ARBA00022989"/>
    </source>
</evidence>
<protein>
    <submittedName>
        <fullName evidence="15">PTS transporter subunit EIIC</fullName>
    </submittedName>
</protein>
<feature type="transmembrane region" description="Helical" evidence="12">
    <location>
        <begin position="404"/>
        <end position="427"/>
    </location>
</feature>
<organism evidence="15 16">
    <name type="scientific">Jeotgalibacillus terrae</name>
    <dbReference type="NCBI Taxonomy" id="587735"/>
    <lineage>
        <taxon>Bacteria</taxon>
        <taxon>Bacillati</taxon>
        <taxon>Bacillota</taxon>
        <taxon>Bacilli</taxon>
        <taxon>Bacillales</taxon>
        <taxon>Caryophanaceae</taxon>
        <taxon>Jeotgalibacillus</taxon>
    </lineage>
</organism>
<keyword evidence="9 12" id="KW-1133">Transmembrane helix</keyword>
<evidence type="ECO:0000256" key="6">
    <source>
        <dbReference type="ARBA" id="ARBA00022683"/>
    </source>
</evidence>
<dbReference type="InterPro" id="IPR036878">
    <property type="entry name" value="Glu_permease_IIB"/>
</dbReference>
<dbReference type="InterPro" id="IPR013013">
    <property type="entry name" value="PTS_EIIC_1"/>
</dbReference>
<feature type="transmembrane region" description="Helical" evidence="12">
    <location>
        <begin position="447"/>
        <end position="467"/>
    </location>
</feature>
<keyword evidence="2" id="KW-0813">Transport</keyword>
<evidence type="ECO:0000256" key="8">
    <source>
        <dbReference type="ARBA" id="ARBA00022777"/>
    </source>
</evidence>
<dbReference type="Pfam" id="PF02378">
    <property type="entry name" value="PTS_EIIC"/>
    <property type="match status" value="1"/>
</dbReference>
<feature type="transmembrane region" description="Helical" evidence="12">
    <location>
        <begin position="262"/>
        <end position="287"/>
    </location>
</feature>
<evidence type="ECO:0000256" key="7">
    <source>
        <dbReference type="ARBA" id="ARBA00022692"/>
    </source>
</evidence>
<evidence type="ECO:0000259" key="13">
    <source>
        <dbReference type="PROSITE" id="PS51098"/>
    </source>
</evidence>
<keyword evidence="8" id="KW-0418">Kinase</keyword>
<dbReference type="SUPFAM" id="SSF55604">
    <property type="entry name" value="Glucose permease domain IIB"/>
    <property type="match status" value="1"/>
</dbReference>
<keyword evidence="16" id="KW-1185">Reference proteome</keyword>
<evidence type="ECO:0000256" key="5">
    <source>
        <dbReference type="ARBA" id="ARBA00022679"/>
    </source>
</evidence>
<name>A0ABW5ZF88_9BACL</name>
<evidence type="ECO:0000256" key="10">
    <source>
        <dbReference type="ARBA" id="ARBA00023136"/>
    </source>
</evidence>
<proteinExistence type="predicted"/>
<feature type="transmembrane region" description="Helical" evidence="12">
    <location>
        <begin position="117"/>
        <end position="138"/>
    </location>
</feature>
<dbReference type="NCBIfam" id="TIGR00826">
    <property type="entry name" value="EIIB_glc"/>
    <property type="match status" value="1"/>
</dbReference>
<sequence length="477" mass="50510">MSGKLQKYEPTVKEVIRLIGGKENIQGAAHCATRLRIVTEDQEKISIKDIEQLDYVKGAFIAGDQLQIIFGAGTVNDVYQVFQQQAGMEDMSLSDVKGESAKKQNAFQRGIKALSDVFVQIIPGLLAAALLMGITGLLSQPGVFGEQSVVEMFPSITGVNRFIQIMSTGIFTILPLLVVWSATKRFGGNPVLGLVIGAIMLHPDLGNAYDVASGAVDAELINILGLNVELVGFQGGIIVALLMGLVVAKLDKFFSRVVPDMIKLFLAPFLTVTLSGLLLFIVVGPIGRFLAEGLTSSLLWATENLGVVGFVIFAGVQQVIVITGLHHVIGAVEAQLVADTGLNFIMPLMSVALMGQGGAVLGYLYLRWHDKKARQIGISSFGSILFGISEPALFGINVRYKFPLIAGCLASAIAGAYVFFLNINALGFGATAVPGIAIVSTTGGGHLHYVIANVAALALGAVFTALYGKIKNPSFDV</sequence>
<evidence type="ECO:0000256" key="11">
    <source>
        <dbReference type="PROSITE-ProRule" id="PRU00421"/>
    </source>
</evidence>
<keyword evidence="10 12" id="KW-0472">Membrane</keyword>
<feature type="domain" description="PTS EIIB type-1" evidence="13">
    <location>
        <begin position="9"/>
        <end position="92"/>
    </location>
</feature>
<evidence type="ECO:0000259" key="14">
    <source>
        <dbReference type="PROSITE" id="PS51103"/>
    </source>
</evidence>
<keyword evidence="7 12" id="KW-0812">Transmembrane</keyword>
<evidence type="ECO:0000256" key="4">
    <source>
        <dbReference type="ARBA" id="ARBA00022597"/>
    </source>
</evidence>
<dbReference type="PROSITE" id="PS51103">
    <property type="entry name" value="PTS_EIIC_TYPE_1"/>
    <property type="match status" value="1"/>
</dbReference>
<evidence type="ECO:0000256" key="12">
    <source>
        <dbReference type="SAM" id="Phobius"/>
    </source>
</evidence>
<dbReference type="Pfam" id="PF00367">
    <property type="entry name" value="PTS_EIIB"/>
    <property type="match status" value="1"/>
</dbReference>
<dbReference type="RefSeq" id="WP_204729382.1">
    <property type="nucleotide sequence ID" value="NZ_JAFBDK010000008.1"/>
</dbReference>
<keyword evidence="4" id="KW-0762">Sugar transport</keyword>
<dbReference type="InterPro" id="IPR001996">
    <property type="entry name" value="PTS_IIB_1"/>
</dbReference>
<dbReference type="InterPro" id="IPR050558">
    <property type="entry name" value="PTS_Sugar-Specific_Components"/>
</dbReference>
<feature type="transmembrane region" description="Helical" evidence="12">
    <location>
        <begin position="158"/>
        <end position="179"/>
    </location>
</feature>
<keyword evidence="6" id="KW-0598">Phosphotransferase system</keyword>
<feature type="domain" description="PTS EIIC type-1" evidence="14">
    <location>
        <begin position="112"/>
        <end position="477"/>
    </location>
</feature>
<dbReference type="PANTHER" id="PTHR30175:SF7">
    <property type="entry name" value="NEGATIVE REGULATOR OF SACY ACTIVITY"/>
    <property type="match status" value="1"/>
</dbReference>
<feature type="transmembrane region" description="Helical" evidence="12">
    <location>
        <begin position="344"/>
        <end position="366"/>
    </location>
</feature>
<dbReference type="EMBL" id="JBHUPG010000012">
    <property type="protein sequence ID" value="MFD2911614.1"/>
    <property type="molecule type" value="Genomic_DNA"/>
</dbReference>
<evidence type="ECO:0000256" key="3">
    <source>
        <dbReference type="ARBA" id="ARBA00022475"/>
    </source>
</evidence>